<evidence type="ECO:0000256" key="2">
    <source>
        <dbReference type="SAM" id="Phobius"/>
    </source>
</evidence>
<dbReference type="Proteomes" id="UP000244893">
    <property type="component" value="Unassembled WGS sequence"/>
</dbReference>
<organism evidence="3 4">
    <name type="scientific">Amnibacterium flavum</name>
    <dbReference type="NCBI Taxonomy" id="2173173"/>
    <lineage>
        <taxon>Bacteria</taxon>
        <taxon>Bacillati</taxon>
        <taxon>Actinomycetota</taxon>
        <taxon>Actinomycetes</taxon>
        <taxon>Micrococcales</taxon>
        <taxon>Microbacteriaceae</taxon>
        <taxon>Amnibacterium</taxon>
    </lineage>
</organism>
<proteinExistence type="predicted"/>
<feature type="transmembrane region" description="Helical" evidence="2">
    <location>
        <begin position="47"/>
        <end position="68"/>
    </location>
</feature>
<dbReference type="RefSeq" id="WP_133245945.1">
    <property type="nucleotide sequence ID" value="NZ_JBHUEX010000001.1"/>
</dbReference>
<comment type="caution">
    <text evidence="3">The sequence shown here is derived from an EMBL/GenBank/DDBJ whole genome shotgun (WGS) entry which is preliminary data.</text>
</comment>
<feature type="transmembrane region" description="Helical" evidence="2">
    <location>
        <begin position="124"/>
        <end position="152"/>
    </location>
</feature>
<evidence type="ECO:0008006" key="5">
    <source>
        <dbReference type="Google" id="ProtNLM"/>
    </source>
</evidence>
<dbReference type="EMBL" id="QEOP01000002">
    <property type="protein sequence ID" value="PVZ93851.1"/>
    <property type="molecule type" value="Genomic_DNA"/>
</dbReference>
<gene>
    <name evidence="3" type="ORF">DDQ50_08700</name>
</gene>
<feature type="compositionally biased region" description="Pro residues" evidence="1">
    <location>
        <begin position="163"/>
        <end position="173"/>
    </location>
</feature>
<accession>A0A2V1HN73</accession>
<protein>
    <recommendedName>
        <fullName evidence="5">DUF3180 domain-containing protein</fullName>
    </recommendedName>
</protein>
<reference evidence="3 4" key="1">
    <citation type="submission" date="2018-05" db="EMBL/GenBank/DDBJ databases">
        <title>Amnibacterium sp. M8JJ-5, whole genome shotgun sequence.</title>
        <authorList>
            <person name="Tuo L."/>
        </authorList>
    </citation>
    <scope>NUCLEOTIDE SEQUENCE [LARGE SCALE GENOMIC DNA]</scope>
    <source>
        <strain evidence="3 4">M8JJ-5</strain>
    </source>
</reference>
<evidence type="ECO:0000256" key="1">
    <source>
        <dbReference type="SAM" id="MobiDB-lite"/>
    </source>
</evidence>
<evidence type="ECO:0000313" key="3">
    <source>
        <dbReference type="EMBL" id="PVZ93851.1"/>
    </source>
</evidence>
<feature type="transmembrane region" description="Helical" evidence="2">
    <location>
        <begin position="13"/>
        <end position="35"/>
    </location>
</feature>
<dbReference type="AlphaFoldDB" id="A0A2V1HN73"/>
<evidence type="ECO:0000313" key="4">
    <source>
        <dbReference type="Proteomes" id="UP000244893"/>
    </source>
</evidence>
<keyword evidence="2" id="KW-0812">Transmembrane</keyword>
<keyword evidence="2" id="KW-1133">Transmembrane helix</keyword>
<keyword evidence="2" id="KW-0472">Membrane</keyword>
<keyword evidence="4" id="KW-1185">Reference proteome</keyword>
<feature type="region of interest" description="Disordered" evidence="1">
    <location>
        <begin position="158"/>
        <end position="183"/>
    </location>
</feature>
<feature type="transmembrane region" description="Helical" evidence="2">
    <location>
        <begin position="88"/>
        <end position="112"/>
    </location>
</feature>
<name>A0A2V1HN73_9MICO</name>
<sequence length="183" mass="19464">MADKRGRTRRGRLIRRLIIAVAIVVAIVIAVIVVAPEVPGYRMTLDGAALLATLYPIGVLAAIVDVRAITREPRVRVRKSIKKVGFALYSRPSAGMIAVLSLPAFMSVWPLANAVATGVAPKGWLVAFVGLSGTLLLGSLSAFVIELVWLAFKADVSADGATTPPPKRPPNPPNGGRRGRKKR</sequence>